<dbReference type="RefSeq" id="WP_006236904.1">
    <property type="nucleotide sequence ID" value="NZ_JH636049.1"/>
</dbReference>
<name>I0UY48_9PSEU</name>
<dbReference type="InterPro" id="IPR011990">
    <property type="entry name" value="TPR-like_helical_dom_sf"/>
</dbReference>
<dbReference type="SMART" id="SM00421">
    <property type="entry name" value="HTH_LUXR"/>
    <property type="match status" value="1"/>
</dbReference>
<keyword evidence="1" id="KW-0547">Nucleotide-binding</keyword>
<dbReference type="Gene3D" id="3.40.50.300">
    <property type="entry name" value="P-loop containing nucleotide triphosphate hydrolases"/>
    <property type="match status" value="1"/>
</dbReference>
<dbReference type="PROSITE" id="PS00622">
    <property type="entry name" value="HTH_LUXR_1"/>
    <property type="match status" value="1"/>
</dbReference>
<dbReference type="Pfam" id="PF13191">
    <property type="entry name" value="AAA_16"/>
    <property type="match status" value="1"/>
</dbReference>
<dbReference type="SUPFAM" id="SSF52540">
    <property type="entry name" value="P-loop containing nucleoside triphosphate hydrolases"/>
    <property type="match status" value="1"/>
</dbReference>
<dbReference type="Pfam" id="PF00196">
    <property type="entry name" value="GerE"/>
    <property type="match status" value="1"/>
</dbReference>
<dbReference type="EMBL" id="JH636049">
    <property type="protein sequence ID" value="EID52801.1"/>
    <property type="molecule type" value="Genomic_DNA"/>
</dbReference>
<dbReference type="GO" id="GO:0005524">
    <property type="term" value="F:ATP binding"/>
    <property type="evidence" value="ECO:0007669"/>
    <property type="project" value="UniProtKB-KW"/>
</dbReference>
<dbReference type="GO" id="GO:0006355">
    <property type="term" value="P:regulation of DNA-templated transcription"/>
    <property type="evidence" value="ECO:0007669"/>
    <property type="project" value="InterPro"/>
</dbReference>
<gene>
    <name evidence="5" type="ORF">SacxiDRAFT_0525</name>
</gene>
<feature type="domain" description="HTH luxR-type" evidence="4">
    <location>
        <begin position="886"/>
        <end position="951"/>
    </location>
</feature>
<dbReference type="Gene3D" id="1.10.10.10">
    <property type="entry name" value="Winged helix-like DNA-binding domain superfamily/Winged helix DNA-binding domain"/>
    <property type="match status" value="1"/>
</dbReference>
<dbReference type="STRING" id="882086.SacxiDRAFT_0525"/>
<dbReference type="InterPro" id="IPR027417">
    <property type="entry name" value="P-loop_NTPase"/>
</dbReference>
<dbReference type="HOGENOM" id="CLU_006850_1_2_11"/>
<keyword evidence="2" id="KW-0067">ATP-binding</keyword>
<evidence type="ECO:0000256" key="2">
    <source>
        <dbReference type="ARBA" id="ARBA00022840"/>
    </source>
</evidence>
<dbReference type="GO" id="GO:0003677">
    <property type="term" value="F:DNA binding"/>
    <property type="evidence" value="ECO:0007669"/>
    <property type="project" value="InterPro"/>
</dbReference>
<evidence type="ECO:0000259" key="4">
    <source>
        <dbReference type="PROSITE" id="PS50043"/>
    </source>
</evidence>
<keyword evidence="6" id="KW-1185">Reference proteome</keyword>
<sequence length="977" mass="105096">MERDAGTLIDHSESRRHAAPIRATPGERANIDVVERHREIAALRELFARSQRGHGQVALLTGGVASGKTKLLNTFADIASESGAIVLTATASRAEQIIRLGVVDQLLQQATLSREVAGNLALSIEENGMSAPQDTDGDPPPHPQVIRELSATLLGLASDRPLVLGVDDVQFADSQSLQVLLHLQRRMRSAPVLLILTEWSQPRPRQLPFHIEIARLPYFSRLRLAPLSQAGVAELLAQRFDPVTVRQLAPPYYQASGGNPLLLHALIEDYLSSEHPVSPESRAAPVVGDAFAQAVLACLQRWELTLFQVARGLALLGEHGSPHRLGRLLGMTADSAAQVLDVLTMAGLVENGGFRHPGARAAVLRDFPPDERSALHAHAAELLNQDGESATTVAGHLIAANRADGRWAVTVLREAAELALEHDEEMLAAACLELAQRECADERDRAMLTELLARAEWRSRPATAGHRINGLKKALRDGYLSDTGSLTLVKYLLWHGKADEAAATLRSLLRRQDPGERGELQLAYLLLTFSHPPHFPRHSDVGFDVVGDGALPPAEAPGRRAAAALGAVLTRGPLDTAVDAAEHILQTCAMTDRSLDTLLHALLTLVYAERSDRAAVLCDSLLAEADHRRATAWRTQLRTVRSDIAMRLGDPLLAAEHARAALDQLSAKEWGAGIGTPLSTLLLATTAMGDFAEAASLLKHPVPSDMFTTWFGPPYLYARGQYFLATGRPTAALNDFRQCGALMTEWNIDHPAIAPWRSGVAQVQLLLGRAGQSRQSLVDQMALPGAGARTRGVSLRLLAASSPPALRTHQLEESTKLLLESGDQLELAATLGALAEASRADGDQAKARETLERAVELARGCHATALHQQLVSSGEASGEHGGASRETDGVASLTKAERRVAALAGLGHTNRTISRKLGITVSTVEQHLTRVYRKLNVRSRAELPSGLPLHPVPTIAASDREEGPITALHRRAPAAQC</sequence>
<accession>I0UY48</accession>
<dbReference type="PANTHER" id="PTHR16305:SF28">
    <property type="entry name" value="GUANYLATE CYCLASE DOMAIN-CONTAINING PROTEIN"/>
    <property type="match status" value="1"/>
</dbReference>
<evidence type="ECO:0000256" key="3">
    <source>
        <dbReference type="SAM" id="MobiDB-lite"/>
    </source>
</evidence>
<dbReference type="GO" id="GO:0005737">
    <property type="term" value="C:cytoplasm"/>
    <property type="evidence" value="ECO:0007669"/>
    <property type="project" value="TreeGrafter"/>
</dbReference>
<reference evidence="5 6" key="1">
    <citation type="submission" date="2012-01" db="EMBL/GenBank/DDBJ databases">
        <title>Improved High-Quality Draft sequence of Saccharomonospora xinjiangensis XJ-54.</title>
        <authorList>
            <consortium name="US DOE Joint Genome Institute"/>
            <person name="Lucas S."/>
            <person name="Han J."/>
            <person name="Lapidus A."/>
            <person name="Cheng J.-F."/>
            <person name="Goodwin L."/>
            <person name="Pitluck S."/>
            <person name="Peters L."/>
            <person name="Mikhailova N."/>
            <person name="Teshima H."/>
            <person name="Detter J.C."/>
            <person name="Han C."/>
            <person name="Tapia R."/>
            <person name="Land M."/>
            <person name="Hauser L."/>
            <person name="Kyrpides N."/>
            <person name="Ivanova N."/>
            <person name="Pagani I."/>
            <person name="Brambilla E.-M."/>
            <person name="Klenk H.-P."/>
            <person name="Woyke T."/>
        </authorList>
    </citation>
    <scope>NUCLEOTIDE SEQUENCE [LARGE SCALE GENOMIC DNA]</scope>
    <source>
        <strain evidence="5 6">XJ-54</strain>
    </source>
</reference>
<dbReference type="AlphaFoldDB" id="I0UY48"/>
<dbReference type="InterPro" id="IPR000792">
    <property type="entry name" value="Tscrpt_reg_LuxR_C"/>
</dbReference>
<evidence type="ECO:0000256" key="1">
    <source>
        <dbReference type="ARBA" id="ARBA00022741"/>
    </source>
</evidence>
<dbReference type="SUPFAM" id="SSF46894">
    <property type="entry name" value="C-terminal effector domain of the bipartite response regulators"/>
    <property type="match status" value="1"/>
</dbReference>
<dbReference type="InterPro" id="IPR016032">
    <property type="entry name" value="Sig_transdc_resp-reg_C-effctor"/>
</dbReference>
<organism evidence="5 6">
    <name type="scientific">Saccharomonospora xinjiangensis XJ-54</name>
    <dbReference type="NCBI Taxonomy" id="882086"/>
    <lineage>
        <taxon>Bacteria</taxon>
        <taxon>Bacillati</taxon>
        <taxon>Actinomycetota</taxon>
        <taxon>Actinomycetes</taxon>
        <taxon>Pseudonocardiales</taxon>
        <taxon>Pseudonocardiaceae</taxon>
        <taxon>Saccharomonospora</taxon>
    </lineage>
</organism>
<dbReference type="InterPro" id="IPR041664">
    <property type="entry name" value="AAA_16"/>
</dbReference>
<evidence type="ECO:0000313" key="6">
    <source>
        <dbReference type="Proteomes" id="UP000004691"/>
    </source>
</evidence>
<evidence type="ECO:0000313" key="5">
    <source>
        <dbReference type="EMBL" id="EID52801.1"/>
    </source>
</evidence>
<feature type="region of interest" description="Disordered" evidence="3">
    <location>
        <begin position="871"/>
        <end position="892"/>
    </location>
</feature>
<dbReference type="PANTHER" id="PTHR16305">
    <property type="entry name" value="TESTICULAR SOLUBLE ADENYLYL CYCLASE"/>
    <property type="match status" value="1"/>
</dbReference>
<dbReference type="CDD" id="cd06170">
    <property type="entry name" value="LuxR_C_like"/>
    <property type="match status" value="1"/>
</dbReference>
<protein>
    <submittedName>
        <fullName evidence="5">Transcriptional regulator, luxR family</fullName>
    </submittedName>
</protein>
<dbReference type="PROSITE" id="PS50043">
    <property type="entry name" value="HTH_LUXR_2"/>
    <property type="match status" value="1"/>
</dbReference>
<proteinExistence type="predicted"/>
<dbReference type="Proteomes" id="UP000004691">
    <property type="component" value="Unassembled WGS sequence"/>
</dbReference>
<dbReference type="GO" id="GO:0004016">
    <property type="term" value="F:adenylate cyclase activity"/>
    <property type="evidence" value="ECO:0007669"/>
    <property type="project" value="TreeGrafter"/>
</dbReference>
<dbReference type="InterPro" id="IPR036388">
    <property type="entry name" value="WH-like_DNA-bd_sf"/>
</dbReference>
<dbReference type="eggNOG" id="COG2909">
    <property type="taxonomic scope" value="Bacteria"/>
</dbReference>
<dbReference type="Gene3D" id="1.25.40.10">
    <property type="entry name" value="Tetratricopeptide repeat domain"/>
    <property type="match status" value="1"/>
</dbReference>
<dbReference type="PRINTS" id="PR00038">
    <property type="entry name" value="HTHLUXR"/>
</dbReference>